<name>A0A2L2XH29_9FIRM</name>
<sequence length="37" mass="4374">MLKKYIRAVQKQAWRLKEKTYGKAYRWFAGTGGRLLG</sequence>
<protein>
    <submittedName>
        <fullName evidence="1">Uncharacterized protein</fullName>
    </submittedName>
</protein>
<gene>
    <name evidence="1" type="ORF">DCCM_4796</name>
</gene>
<accession>A0A2L2XH29</accession>
<evidence type="ECO:0000313" key="1">
    <source>
        <dbReference type="EMBL" id="GBF35667.1"/>
    </source>
</evidence>
<dbReference type="AlphaFoldDB" id="A0A2L2XH29"/>
<organism evidence="1 2">
    <name type="scientific">Desulfocucumis palustris</name>
    <dbReference type="NCBI Taxonomy" id="1898651"/>
    <lineage>
        <taxon>Bacteria</taxon>
        <taxon>Bacillati</taxon>
        <taxon>Bacillota</taxon>
        <taxon>Clostridia</taxon>
        <taxon>Eubacteriales</taxon>
        <taxon>Desulfocucumaceae</taxon>
        <taxon>Desulfocucumis</taxon>
    </lineage>
</organism>
<dbReference type="EMBL" id="BFAV01000179">
    <property type="protein sequence ID" value="GBF35667.1"/>
    <property type="molecule type" value="Genomic_DNA"/>
</dbReference>
<keyword evidence="2" id="KW-1185">Reference proteome</keyword>
<evidence type="ECO:0000313" key="2">
    <source>
        <dbReference type="Proteomes" id="UP000239549"/>
    </source>
</evidence>
<comment type="caution">
    <text evidence="1">The sequence shown here is derived from an EMBL/GenBank/DDBJ whole genome shotgun (WGS) entry which is preliminary data.</text>
</comment>
<dbReference type="Proteomes" id="UP000239549">
    <property type="component" value="Unassembled WGS sequence"/>
</dbReference>
<reference evidence="2" key="1">
    <citation type="submission" date="2018-02" db="EMBL/GenBank/DDBJ databases">
        <title>Genome sequence of Desulfocucumis palustris strain NAW-5.</title>
        <authorList>
            <person name="Watanabe M."/>
            <person name="Kojima H."/>
            <person name="Fukui M."/>
        </authorList>
    </citation>
    <scope>NUCLEOTIDE SEQUENCE [LARGE SCALE GENOMIC DNA]</scope>
    <source>
        <strain evidence="2">NAW-5</strain>
    </source>
</reference>
<proteinExistence type="predicted"/>